<dbReference type="Proteomes" id="UP000717624">
    <property type="component" value="Unassembled WGS sequence"/>
</dbReference>
<organism evidence="2 3">
    <name type="scientific">Brevibacillus fulvus</name>
    <dbReference type="NCBI Taxonomy" id="1125967"/>
    <lineage>
        <taxon>Bacteria</taxon>
        <taxon>Bacillati</taxon>
        <taxon>Bacillota</taxon>
        <taxon>Bacilli</taxon>
        <taxon>Bacillales</taxon>
        <taxon>Paenibacillaceae</taxon>
        <taxon>Brevibacillus</taxon>
    </lineage>
</organism>
<keyword evidence="1" id="KW-1133">Transmembrane helix</keyword>
<evidence type="ECO:0008006" key="4">
    <source>
        <dbReference type="Google" id="ProtNLM"/>
    </source>
</evidence>
<dbReference type="EMBL" id="JAFBEB010000003">
    <property type="protein sequence ID" value="MBM7589787.1"/>
    <property type="molecule type" value="Genomic_DNA"/>
</dbReference>
<keyword evidence="1" id="KW-0472">Membrane</keyword>
<dbReference type="AlphaFoldDB" id="A0A939BRM4"/>
<dbReference type="RefSeq" id="WP_204517504.1">
    <property type="nucleotide sequence ID" value="NZ_BAABIN010000033.1"/>
</dbReference>
<feature type="transmembrane region" description="Helical" evidence="1">
    <location>
        <begin position="6"/>
        <end position="25"/>
    </location>
</feature>
<evidence type="ECO:0000256" key="1">
    <source>
        <dbReference type="SAM" id="Phobius"/>
    </source>
</evidence>
<name>A0A939BRM4_9BACL</name>
<keyword evidence="1" id="KW-0812">Transmembrane</keyword>
<sequence length="99" mass="10960">MTLELGAIIAIALSATSALSSLLRIPKKLRSWTAFLLVIVLNSANDWLFQTTFDWRTSLLTGISAGLATIGIHSASKNTAQHFQQKKTKQEWDDNIPYV</sequence>
<accession>A0A939BRM4</accession>
<keyword evidence="3" id="KW-1185">Reference proteome</keyword>
<proteinExistence type="predicted"/>
<evidence type="ECO:0000313" key="3">
    <source>
        <dbReference type="Proteomes" id="UP000717624"/>
    </source>
</evidence>
<evidence type="ECO:0000313" key="2">
    <source>
        <dbReference type="EMBL" id="MBM7589787.1"/>
    </source>
</evidence>
<protein>
    <recommendedName>
        <fullName evidence="4">Holin</fullName>
    </recommendedName>
</protein>
<reference evidence="2" key="1">
    <citation type="submission" date="2021-01" db="EMBL/GenBank/DDBJ databases">
        <title>Genomic Encyclopedia of Type Strains, Phase IV (KMG-IV): sequencing the most valuable type-strain genomes for metagenomic binning, comparative biology and taxonomic classification.</title>
        <authorList>
            <person name="Goeker M."/>
        </authorList>
    </citation>
    <scope>NUCLEOTIDE SEQUENCE</scope>
    <source>
        <strain evidence="2">DSM 25523</strain>
    </source>
</reference>
<gene>
    <name evidence="2" type="ORF">JOD01_001387</name>
</gene>
<comment type="caution">
    <text evidence="2">The sequence shown here is derived from an EMBL/GenBank/DDBJ whole genome shotgun (WGS) entry which is preliminary data.</text>
</comment>